<dbReference type="Proteomes" id="UP000037507">
    <property type="component" value="Unassembled WGS sequence"/>
</dbReference>
<feature type="compositionally biased region" description="Low complexity" evidence="1">
    <location>
        <begin position="3332"/>
        <end position="3356"/>
    </location>
</feature>
<feature type="compositionally biased region" description="Polar residues" evidence="1">
    <location>
        <begin position="1790"/>
        <end position="1810"/>
    </location>
</feature>
<feature type="domain" description="Bacterial Ig-like" evidence="3">
    <location>
        <begin position="1471"/>
        <end position="1565"/>
    </location>
</feature>
<feature type="region of interest" description="Disordered" evidence="1">
    <location>
        <begin position="2528"/>
        <end position="2563"/>
    </location>
</feature>
<feature type="region of interest" description="Disordered" evidence="1">
    <location>
        <begin position="1674"/>
        <end position="1701"/>
    </location>
</feature>
<feature type="region of interest" description="Disordered" evidence="1">
    <location>
        <begin position="3133"/>
        <end position="3167"/>
    </location>
</feature>
<feature type="region of interest" description="Disordered" evidence="1">
    <location>
        <begin position="3536"/>
        <end position="3571"/>
    </location>
</feature>
<dbReference type="PANTHER" id="PTHR34677:SF3">
    <property type="entry name" value="BACTERIAL IG-LIKE DOMAIN-CONTAINING PROTEIN"/>
    <property type="match status" value="1"/>
</dbReference>
<feature type="region of interest" description="Disordered" evidence="1">
    <location>
        <begin position="1776"/>
        <end position="1810"/>
    </location>
</feature>
<feature type="region of interest" description="Disordered" evidence="1">
    <location>
        <begin position="3840"/>
        <end position="3871"/>
    </location>
</feature>
<feature type="region of interest" description="Disordered" evidence="1">
    <location>
        <begin position="2931"/>
        <end position="2967"/>
    </location>
</feature>
<dbReference type="Gene3D" id="2.60.40.10">
    <property type="entry name" value="Immunoglobulins"/>
    <property type="match status" value="31"/>
</dbReference>
<feature type="region of interest" description="Disordered" evidence="1">
    <location>
        <begin position="1374"/>
        <end position="1409"/>
    </location>
</feature>
<feature type="region of interest" description="Disordered" evidence="1">
    <location>
        <begin position="623"/>
        <end position="648"/>
    </location>
</feature>
<feature type="region of interest" description="Disordered" evidence="1">
    <location>
        <begin position="2831"/>
        <end position="2865"/>
    </location>
</feature>
<feature type="domain" description="Bacterial Ig-like" evidence="3">
    <location>
        <begin position="3227"/>
        <end position="3323"/>
    </location>
</feature>
<feature type="domain" description="Bacterial Ig-like" evidence="4">
    <location>
        <begin position="291"/>
        <end position="388"/>
    </location>
</feature>
<accession>A0A2T7U8E8</accession>
<feature type="non-terminal residue" evidence="5">
    <location>
        <position position="1"/>
    </location>
</feature>
<feature type="compositionally biased region" description="Low complexity" evidence="1">
    <location>
        <begin position="4038"/>
        <end position="4077"/>
    </location>
</feature>
<feature type="compositionally biased region" description="Polar residues" evidence="1">
    <location>
        <begin position="3136"/>
        <end position="3161"/>
    </location>
</feature>
<feature type="domain" description="Bacterial Ig-like" evidence="3">
    <location>
        <begin position="821"/>
        <end position="916"/>
    </location>
</feature>
<sequence>GGTLSGFAQSTTNPLVYTATFTANDATLLGGNPPPPGGVISGSVTVASNKFTDASGNANADGSDTNNAVSFTINLDVTPPTVIVSSPKSSLGAGETATVTFTLSEASVNFTAADVTVTGGTLSNFSGSGTSYTATFTPTAGASTASVKVDSNRFTDAAGNNNQDGAETNNTVSFNLDSTPPTIIVSSDKVDLLVGQTATITFTLSEASSNFTLSDISVTGGTLSNFQGSGTSYTATFTPTATGSSAMIVVSSNTFTDAAGNNNKDGADINNAVSLKTNCPPDTTPVTPPADTTAPTVAISSNKTMLEEGESATVSFTFSEATNDFALSDITVIGGTMSNLVRNPSNPLVYTATFTPFATTQGAMVLVSNDRFSDAAGNFNKDGADLNNAVSLGFNCTCSDTTAPTIAISAAKNSLAVGEVTTVTFVLSKDSTDFSLADITLLGGTLSNFVGSGKVYTATFTPAPTAKSAMLFVASDKFTDAAGNFNKDGADINNAWSFGLQCTPVAVAPAAPGAILNAISDSGTQGDNTTTDNTPTLSGTGTPGNTISIKDAAGNVIATAVVAANGTWMATPVNPLPVGLNNLSVIETNPAGMTSAPTALPLTIQSGVVPVAPTAPGAILNGISDSGTKGDNATNDTTPTLSGTGTPGNTIAIKDPAGNVIATAVVQPNGTWQATPSTPLPQGLNNLSVIETGPTGLTSPATPLPITIDSGSPTIVVSAPKGVLAAGEATTITFTLSDASSDFTLADITAIGGTLSGFTQSPSNPLVYTATFTPAAGARSALVFVSSDNFTDASGNLNQDGADQNNLASFSIHAAAVAPAAPAAKLDPVSDSGTLGDTSTNDATPTLSGTGTPGQTISILNAQGQVMATSTVQTNGTWSVTPATALPIGLNSLSVTATDAAGNTSAPTPLPITIETAATAAPLVIQGGVYAGPFSGGTDVLVYDNSGTLMGAGTVGADGSWKVTVSDRNEYRGTVLIKGVDANGAAVNYLDEVSATGKSLDTTLRAMGVAEEGWGNFSVASDMTATLTINITPVTELAVRIAGIADTATAPLSSSTAVAAANAVVAKALGIPGVDITAKPTTTNSPEFTATERYDADGVVILTAAEKYGLVLTKLSGLDSITGNVDASLDALQTQVQAGGALSASGSSLLEQGRAAALTALKSTTNGPEKTFELDTPFNRWLLGDVVITNQVLNGNNVALTGAALPGSIVTATLTDGSQTTANANAKGGFGMTLPASSMKADSLVKFTASDGLVQPASIEHNLPQAPVAAPDMTALTDTGTSSADNLTFNSTPSFVLLQPLPLGIVDVVLYADGQAVASSYNPTTGTLTPVTPLANGQQSISLAYKDARGNVSPQGPILPITIDTLAPAAPAAVLDPSSDSGIQGDKTTTDTTPTLSGNATPGDTITIKDPQSNVIGTAVVAANGTWAITPATALPEGQTNLAVTATDPTGNVSAPTALPITIDTLAPVAPAAIIEPTSDSGSKGDLVTTDKTPTLSGTGTPGDTITIKNPQGAVIGTATVAANGSWAFTPTTALPEGTNALSVTATDPSGNVSAPTALPITIDTLAPVAPAAILDPSSDSGTQGDKTTTDTTPTLSGTGVPGNVITIKDAAGNTLATAVVQPNGSWAATPTTAMPAGINALTMTATDPAGNTSAPTALAITIDTTPPAAPAAVLDPTSDSGTQGDKTTTDTTPTLSGTGSAGDTITLKNAAGNTIATAVVAPNGTWAATPTTALPEGLNALSVTATDPAGNVSAPTALPITIDTTPPAAPAAVLDPTSDSGAKGDRLTTDTTPTLSGNGTPGDTITIKNPQGVVIGTTTVNPDGSWDITPTTALPEAQTNLAVTATDPSGNISAPTALPITIDTTAPATTGAQALTAALVPTSDSGILGDSMTNDTTPTLGGQGTPGDTITLNHAAGTLIGTATVQADGSWRITPTTPLPEGTHNFNVTATDPAGNSISQPLSVTVVVDALAPAAPSAKLDPVSDSGTQGDQLTNDTTPTLSGTGTPGQTISILNAQGQVMATSTVQTNGTWSATPATALPIGLNSLSVTATDTAGNTSAPTPLPITIETASTAPPLVIQGGVYAGPFSGGTDVLVYDNSGALMGAGTVGADGSWKVTVSNRNEYRGTVLIKGVDANGAAVNYLDEVSATSKSLDTTLRAMGVAEEGWGNFSVASDMTATLTINITPVTELAVRIAGIADTATAPLSSSTAVAAVNAVVAKALGIPGVDITAKPTTTNSAEFTATERYDADGVVILTAAEKYGLVLTKLSGLDSITGNVDASLDALQTQVQAGGALSASGSSLLEQGRAAALAALKSTTNGPEKTFELDTPFNRWLLGDVVITNQELNGNNVALTGSALPGSIVTATLTDGTQTKANANAKGGFGMTLPASSMKADSLVKFTASDGLVQPASIEHNLPQAPVAAPDMTALTDTGTSSSDNRTFNSTPSFVLLQPLPLGIVDVVLYAGGQPVASSYNPTTGTLTPVTPLANGQQSISLAYKDARGNVSPQGPSLPITIDTLAPAAPAAILDPSSDSGTQGDKTTTDTTPTLSGNATPGDTITIKDPQSKVIGTAVVAANGTWAITPTTALPDGTIALSVTATEPSGNTSAAATLPITIDTTPPAAPAAVLEPTSDSGSKGDRVTTDTTPTLSGAGGTPGDTITIKNPQGAVIGTAVVAANGSWAITPTTALPEGTNALSVTATDPSGNISAPTALPITIDTLAPVAPAAILDPTSDSGTQGDKITIDSTPTLSGTGVPGNVITIKDAAGNTIATAVVQPNGSWAATPTTAMPAGINALTMTATDPAGNTSAPTALAITIDTTPPAAPAAVLDPTSDSGSKGDRVTTDATPTLSGNGTPGDTITAKDPQDNVIATAVVAPNGSWAATPTTALPEGLNALSVTATDPAGNISTPTALPITIDTTPSAAPAAVLDPTSDSGTQGDKITTDTTPTLSGAGGTPGDTITIKDPQSNVIGTAVVAANGSWAITPTTALPDGTIALSVTATDPSGNVSAPTALPITIDTTPAAAPAAVLDPTSDSGTQGDKTTTDTTPTLSGTGVPGNVITIKDDVGNTIATAVVQPNGSWAATPTTALPAGITALTMTATDPAGNTSAPTALAITIDTTPPAAPAAILDPTSDSGTQGDKTTTDATPTLSGNGTPGDTITVKDPQGNVIATAVVAPNGTWAATPTTALPEGLNALSVTATDPAGNISAPTALPITIDTTPPAAPAAVLDTTSDSGNQGDKTTTDTTPTLSGAGGTPGDTITIKDPQSNVIGTATVAANGTWAITPTTALPDGTIALSVTATDPSGNTSAPTALPITIDTAPPAAPAAVLDPTSDSGTQGDKTTTDTTPTLSGAGATPGDTITVKDPQSNVIGTAVVAANGSWAITPTTALPLGLNNLSVTATDPAGNISTPTALPVTIEAVATAPAAPAAVLDPSSDSGKLLDSATNDNMPTLSGTGTAGDTISVKDPQGNVIATAVVAANGTWLATPTNALPEGLINLSVIETNPAGLSSAPTSLPITIDTTPPAAPAAVLDPTSDSGIKGDRITTDATPTLSGNGTPGDTITVKDPQGNVIATAVVAPNGSWAATPTTALPEGLNALSVTATDPAGNVSAPTALPITIDTTPPAAPAAVLDPTSDSGTQGDKTTTDTTPTLSGAGGTPGDTITIKDPQSNVIGTATVAANGTWAITPTTALPLGLNNLSVTATDPAGNISTPTALPVTIEAAATAPAAPAAVLDPTSDSGKLLDSATNDNTPTLSGTGTAGDTISVKDPQGNVIATAVVAANGTWLATLTAALPEGLINLSVIETNPAGLSSAPTALPITIDTTPPAAPAAVLDPTSDSGIQGDKTTTDTTPTLSGAGATPGDTITIKDPQSNVIGTATVAINGTWAITPTTALPDGTIALSVTATDPAGNISTPTALPITIDTTPPAAPAAVLDPTSDSGTQGDKTTTDTTPTLSGAGATPGDTITVKDPQSNVIGTAVVAANGTWAITPTTALPLGLNNLSVTATDPAGNISTPTALPVTIEAAATAPAAPAAVLDPTSDSGTQGDSSTTDTTPTLSGAGATPGGTITIKDPQNNVIGTAVVAANGSWSVTPTTPLPAGANNLSVTQTSPQGLTSTATALPITIEANTATFSSMTKDSGVTTTPNINSNWLTNDTSAGRLVSGFLSSPLAAGEVVNVYANGTLIGTATVATGGTTWAITDLSAYGTNASWTYTAKVVDASNTAGPVAEQIVNTDLTQAKPVITGVFDTVNSSTTIANGASTANVLSTVKGTAAAGETIYLYDNTGANLVGSATVGANGLWSITGLASNSALGAGSNTFAAVQTDVNGNISALSNLWTVSAPTANGIANGRFETGDLTGFSTTLGKAGFVWDTDGGGVASVGNYNIVTFIGTPVSPGIDLNQLNGGTWSQGTWSEKTNYVAAGATGYETRNKWGVMANGGKFFFASLDYWGDPLVHSPTFKKPFLQSNLSVEAGKTYTVSFDYFNTVFDDLGTSTPANRTGMDVLIGGQKVMTTIARSLGTVTIEYTATTTGTVPLELAAYTDYANADLALGNFSFMPAVPTPDGSLVDGQFLYATPNPDSLNYTKGVLDALASNDTITAISTNLQATLTAGGLISGGAGVDTLQLAAGTTLDLTAITQTQTVKPIQQVEVIEMQGNSLLTLSANNVLSLGGSNATTMAPYTFASTSQTASNSGVQATGTTSSTNKVQFVVNGTHTDSVLLEALNTDGLVNANAVEGNTGLAGQWLYKGSTSLTVNGVTQSYRVYDHSTTQAQILVDADVNTSTDSNVATITHVNASGTTTKVLTETFDNLPYTLRSMDSFTTNNGLTFLQDIKAPSFTIGADGTGAGNTGRALILNNTELPGTGTHQWSVQGPTGITQVSANYWDLATGGTPAQIIKNASPSASTTMASGGTQAAPSTVTTSTASVGLNSVGYAGQPNDKYFLDNLQVRVEGLAETTQLAHGSATRFTTGTVNGTLATPLLAGQYVQVFSNGVSLGNASVNGSSWSINDTTITTGGDSYTAQVKNADGSAVTASNRFELNAVSGSTPKLTLSDDTVVTVATGVSVNYTFQFDQAVTGFDASDVVVTGGGVKGPLIQLDNKTWVMSINTPNLGAGNMTVAVADGNFTATTGGASGMGASSSQAYDASLTKYTLDGWGVAGATVGSTPAPLVTGPADDIIYAVGQSTNGVESVNLGAGDDDLRIFASNVTKLALATGNASFDGGTGVDILELFGTGMTLDLTNVNVGNNLKNFESIDITGTGNNIVKLNLNSVLNMSDIADNLATTANEGSMMVLNGNAGDTVQLVGGINWTTVTSGVSGASLATTYGTDYAFAAADTYREMSYNGATLFIDEAMTRTNL</sequence>
<feature type="compositionally biased region" description="Low complexity" evidence="1">
    <location>
        <begin position="3941"/>
        <end position="3963"/>
    </location>
</feature>
<feature type="domain" description="Bacterial Ig-like" evidence="3">
    <location>
        <begin position="4038"/>
        <end position="4132"/>
    </location>
</feature>
<feature type="compositionally biased region" description="Polar residues" evidence="1">
    <location>
        <begin position="1490"/>
        <end position="1509"/>
    </location>
</feature>
<evidence type="ECO:0000259" key="3">
    <source>
        <dbReference type="Pfam" id="PF19077"/>
    </source>
</evidence>
<feature type="domain" description="Bacterial Ig-like" evidence="3">
    <location>
        <begin position="2423"/>
        <end position="2520"/>
    </location>
</feature>
<feature type="domain" description="Bacterial Ig-like" evidence="3">
    <location>
        <begin position="3631"/>
        <end position="3725"/>
    </location>
</feature>
<feature type="region of interest" description="Disordered" evidence="1">
    <location>
        <begin position="3332"/>
        <end position="3365"/>
    </location>
</feature>
<feature type="compositionally biased region" description="Low complexity" evidence="1">
    <location>
        <begin position="521"/>
        <end position="540"/>
    </location>
</feature>
<evidence type="ECO:0000313" key="5">
    <source>
        <dbReference type="EMBL" id="PVE40944.1"/>
    </source>
</evidence>
<feature type="domain" description="Bacterial Ig-like" evidence="3">
    <location>
        <begin position="3027"/>
        <end position="3122"/>
    </location>
</feature>
<feature type="domain" description="Bacterial Ig-like" evidence="3">
    <location>
        <begin position="2826"/>
        <end position="2921"/>
    </location>
</feature>
<feature type="compositionally biased region" description="Low complexity" evidence="1">
    <location>
        <begin position="1995"/>
        <end position="2010"/>
    </location>
</feature>
<feature type="compositionally biased region" description="Polar residues" evidence="1">
    <location>
        <begin position="2934"/>
        <end position="2952"/>
    </location>
</feature>
<feature type="region of interest" description="Disordered" evidence="1">
    <location>
        <begin position="3637"/>
        <end position="3672"/>
    </location>
</feature>
<dbReference type="EMBL" id="LFYT02000049">
    <property type="protein sequence ID" value="PVE40944.1"/>
    <property type="molecule type" value="Genomic_DNA"/>
</dbReference>
<reference evidence="5" key="1">
    <citation type="submission" date="2017-04" db="EMBL/GenBank/DDBJ databases">
        <title>Unexpected and diverse lifestyles within the genus Limnohabitans.</title>
        <authorList>
            <person name="Kasalicky V."/>
            <person name="Mehrshad M."/>
            <person name="Andrei S.-A."/>
            <person name="Salcher M."/>
            <person name="Kratochvilova H."/>
            <person name="Simek K."/>
            <person name="Ghai R."/>
        </authorList>
    </citation>
    <scope>NUCLEOTIDE SEQUENCE [LARGE SCALE GENOMIC DNA]</scope>
    <source>
        <strain evidence="5">II-D5</strain>
    </source>
</reference>
<feature type="domain" description="Bacterial Ig-like" evidence="3">
    <location>
        <begin position="1770"/>
        <end position="1865"/>
    </location>
</feature>
<feature type="domain" description="Bacterial Ig-like" evidence="3">
    <location>
        <begin position="2926"/>
        <end position="3022"/>
    </location>
</feature>
<feature type="region of interest" description="Disordered" evidence="1">
    <location>
        <begin position="521"/>
        <end position="543"/>
    </location>
</feature>
<dbReference type="NCBIfam" id="NF033510">
    <property type="entry name" value="Ca_tandemer"/>
    <property type="match status" value="27"/>
</dbReference>
<name>A0A2T7U8E8_9BURK</name>
<feature type="compositionally biased region" description="Low complexity" evidence="1">
    <location>
        <begin position="3637"/>
        <end position="3658"/>
    </location>
</feature>
<dbReference type="InterPro" id="IPR041498">
    <property type="entry name" value="Big_6"/>
</dbReference>
<dbReference type="Pfam" id="PF19078">
    <property type="entry name" value="Big_12"/>
    <property type="match status" value="5"/>
</dbReference>
<feature type="domain" description="Bacterial Ig-like" evidence="3">
    <location>
        <begin position="1875"/>
        <end position="1967"/>
    </location>
</feature>
<feature type="compositionally biased region" description="Polar residues" evidence="1">
    <location>
        <begin position="831"/>
        <end position="855"/>
    </location>
</feature>
<organism evidence="5 6">
    <name type="scientific">Limnohabitans planktonicus II-D5</name>
    <dbReference type="NCBI Taxonomy" id="1293045"/>
    <lineage>
        <taxon>Bacteria</taxon>
        <taxon>Pseudomonadati</taxon>
        <taxon>Pseudomonadota</taxon>
        <taxon>Betaproteobacteria</taxon>
        <taxon>Burkholderiales</taxon>
        <taxon>Comamonadaceae</taxon>
        <taxon>Limnohabitans</taxon>
    </lineage>
</organism>
<feature type="domain" description="Bacterial Ig-like" evidence="4">
    <location>
        <begin position="177"/>
        <end position="271"/>
    </location>
</feature>
<keyword evidence="6" id="KW-1185">Reference proteome</keyword>
<feature type="domain" description="Bacterial Ig-like" evidence="3">
    <location>
        <begin position="1670"/>
        <end position="1765"/>
    </location>
</feature>
<feature type="domain" description="Bacterial Ig-like" evidence="3">
    <location>
        <begin position="3431"/>
        <end position="3526"/>
    </location>
</feature>
<feature type="domain" description="Bacterial Ig-like" evidence="3">
    <location>
        <begin position="3935"/>
        <end position="4029"/>
    </location>
</feature>
<feature type="compositionally biased region" description="Polar residues" evidence="1">
    <location>
        <begin position="3551"/>
        <end position="3565"/>
    </location>
</feature>
<dbReference type="STRING" id="1293045.H663_12375"/>
<feature type="domain" description="Bacterial Ig-like" evidence="3">
    <location>
        <begin position="2727"/>
        <end position="2821"/>
    </location>
</feature>
<feature type="region of interest" description="Disordered" evidence="1">
    <location>
        <begin position="4038"/>
        <end position="4078"/>
    </location>
</feature>
<feature type="region of interest" description="Disordered" evidence="1">
    <location>
        <begin position="3941"/>
        <end position="3972"/>
    </location>
</feature>
<feature type="compositionally biased region" description="Polar residues" evidence="1">
    <location>
        <begin position="1396"/>
        <end position="1409"/>
    </location>
</feature>
<evidence type="ECO:0000259" key="2">
    <source>
        <dbReference type="Pfam" id="PF17936"/>
    </source>
</evidence>
<feature type="domain" description="Bacterial Ig-like" evidence="3">
    <location>
        <begin position="3127"/>
        <end position="3222"/>
    </location>
</feature>
<feature type="domain" description="Bacterial Ig-like" evidence="3">
    <location>
        <begin position="3734"/>
        <end position="3829"/>
    </location>
</feature>
<feature type="compositionally biased region" description="Low complexity" evidence="1">
    <location>
        <begin position="634"/>
        <end position="648"/>
    </location>
</feature>
<feature type="domain" description="Bacterial Ig-like" evidence="3">
    <location>
        <begin position="1976"/>
        <end position="2071"/>
    </location>
</feature>
<dbReference type="Pfam" id="PF19077">
    <property type="entry name" value="Big_13"/>
    <property type="match status" value="27"/>
</dbReference>
<feature type="domain" description="Bacterial Ig-like" evidence="3">
    <location>
        <begin position="1370"/>
        <end position="1465"/>
    </location>
</feature>
<feature type="domain" description="Bacterial Ig-like" evidence="3">
    <location>
        <begin position="2625"/>
        <end position="2721"/>
    </location>
</feature>
<feature type="domain" description="Bacterial Ig-like" evidence="3">
    <location>
        <begin position="3531"/>
        <end position="3626"/>
    </location>
</feature>
<feature type="region of interest" description="Disordered" evidence="1">
    <location>
        <begin position="1977"/>
        <end position="2010"/>
    </location>
</feature>
<feature type="region of interest" description="Disordered" evidence="1">
    <location>
        <begin position="1477"/>
        <end position="1509"/>
    </location>
</feature>
<feature type="region of interest" description="Disordered" evidence="1">
    <location>
        <begin position="1575"/>
        <end position="1601"/>
    </location>
</feature>
<feature type="domain" description="Bacterial Ig-like" evidence="3">
    <location>
        <begin position="3834"/>
        <end position="3930"/>
    </location>
</feature>
<feature type="domain" description="Bacterial Ig-like" evidence="3">
    <location>
        <begin position="2525"/>
        <end position="2620"/>
    </location>
</feature>
<feature type="compositionally biased region" description="Low complexity" evidence="1">
    <location>
        <begin position="3032"/>
        <end position="3056"/>
    </location>
</feature>
<evidence type="ECO:0000313" key="6">
    <source>
        <dbReference type="Proteomes" id="UP000037507"/>
    </source>
</evidence>
<evidence type="ECO:0000259" key="4">
    <source>
        <dbReference type="Pfam" id="PF19078"/>
    </source>
</evidence>
<proteinExistence type="predicted"/>
<feature type="domain" description="Bacterial Ig-like" evidence="3">
    <location>
        <begin position="511"/>
        <end position="604"/>
    </location>
</feature>
<feature type="domain" description="Bacterial Ig-like" evidence="4">
    <location>
        <begin position="709"/>
        <end position="807"/>
    </location>
</feature>
<feature type="domain" description="Bacterial Ig" evidence="2">
    <location>
        <begin position="631"/>
        <end position="704"/>
    </location>
</feature>
<feature type="domain" description="Bacterial Ig-like" evidence="3">
    <location>
        <begin position="1571"/>
        <end position="1665"/>
    </location>
</feature>
<dbReference type="PANTHER" id="PTHR34677">
    <property type="match status" value="1"/>
</dbReference>
<dbReference type="InterPro" id="IPR044016">
    <property type="entry name" value="Big_13"/>
</dbReference>
<feature type="domain" description="Bacterial Ig-like" evidence="4">
    <location>
        <begin position="400"/>
        <end position="494"/>
    </location>
</feature>
<feature type="domain" description="Bacterial Ig-like" evidence="4">
    <location>
        <begin position="76"/>
        <end position="170"/>
    </location>
</feature>
<dbReference type="InterPro" id="IPR013783">
    <property type="entry name" value="Ig-like_fold"/>
</dbReference>
<dbReference type="Pfam" id="PF17936">
    <property type="entry name" value="Big_6"/>
    <property type="match status" value="1"/>
</dbReference>
<feature type="compositionally biased region" description="Low complexity" evidence="1">
    <location>
        <begin position="2528"/>
        <end position="2553"/>
    </location>
</feature>
<feature type="region of interest" description="Disordered" evidence="1">
    <location>
        <begin position="826"/>
        <end position="855"/>
    </location>
</feature>
<feature type="domain" description="Bacterial Ig-like" evidence="3">
    <location>
        <begin position="3328"/>
        <end position="3422"/>
    </location>
</feature>
<dbReference type="InterPro" id="IPR044048">
    <property type="entry name" value="Big_12"/>
</dbReference>
<feature type="region of interest" description="Disordered" evidence="1">
    <location>
        <begin position="2628"/>
        <end position="2660"/>
    </location>
</feature>
<gene>
    <name evidence="5" type="ORF">H663_019805</name>
</gene>
<feature type="compositionally biased region" description="Low complexity" evidence="1">
    <location>
        <begin position="1674"/>
        <end position="1699"/>
    </location>
</feature>
<feature type="region of interest" description="Disordered" evidence="1">
    <location>
        <begin position="3233"/>
        <end position="3268"/>
    </location>
</feature>
<protein>
    <submittedName>
        <fullName evidence="5">Uncharacterized protein</fullName>
    </submittedName>
</protein>
<feature type="compositionally biased region" description="Low complexity" evidence="1">
    <location>
        <begin position="1578"/>
        <end position="1599"/>
    </location>
</feature>
<dbReference type="OrthoDB" id="8863471at2"/>
<evidence type="ECO:0000256" key="1">
    <source>
        <dbReference type="SAM" id="MobiDB-lite"/>
    </source>
</evidence>
<feature type="domain" description="Bacterial Ig-like" evidence="3">
    <location>
        <begin position="1268"/>
        <end position="1365"/>
    </location>
</feature>
<comment type="caution">
    <text evidence="5">The sequence shown here is derived from an EMBL/GenBank/DDBJ whole genome shotgun (WGS) entry which is preliminary data.</text>
</comment>
<feature type="compositionally biased region" description="Polar residues" evidence="1">
    <location>
        <begin position="623"/>
        <end position="633"/>
    </location>
</feature>
<feature type="region of interest" description="Disordered" evidence="1">
    <location>
        <begin position="3032"/>
        <end position="3059"/>
    </location>
</feature>
<feature type="compositionally biased region" description="Polar residues" evidence="1">
    <location>
        <begin position="2846"/>
        <end position="2860"/>
    </location>
</feature>